<dbReference type="AlphaFoldDB" id="A0A6G1GT95"/>
<feature type="region of interest" description="Disordered" evidence="1">
    <location>
        <begin position="121"/>
        <end position="143"/>
    </location>
</feature>
<feature type="region of interest" description="Disordered" evidence="1">
    <location>
        <begin position="156"/>
        <end position="175"/>
    </location>
</feature>
<accession>A0A6G1GT95</accession>
<organism evidence="2 3">
    <name type="scientific">Aulographum hederae CBS 113979</name>
    <dbReference type="NCBI Taxonomy" id="1176131"/>
    <lineage>
        <taxon>Eukaryota</taxon>
        <taxon>Fungi</taxon>
        <taxon>Dikarya</taxon>
        <taxon>Ascomycota</taxon>
        <taxon>Pezizomycotina</taxon>
        <taxon>Dothideomycetes</taxon>
        <taxon>Pleosporomycetidae</taxon>
        <taxon>Aulographales</taxon>
        <taxon>Aulographaceae</taxon>
    </lineage>
</organism>
<sequence length="216" mass="23860">MSTESCAQSTAVAIAIAAIKHIAQYSSDEICHDATAKQSCQGIGDPSTHRQHAQPHHRINPRLFCCSSNYQVRKFAVQCFCPLSRERRHEAICTIRPGAGSDRIASRIPSTTVRVTIPLSSREKRGEEQKSWRNIGPQGDDRIAGHSSVLRARVERKGFPPRCRQNDANHKERTAEHDLLRPLPSTTITVSHPGRPRIACLSVNTAAPRSDSGWTG</sequence>
<name>A0A6G1GT95_9PEZI</name>
<gene>
    <name evidence="2" type="ORF">K402DRAFT_145725</name>
</gene>
<dbReference type="Proteomes" id="UP000800041">
    <property type="component" value="Unassembled WGS sequence"/>
</dbReference>
<feature type="compositionally biased region" description="Basic and acidic residues" evidence="1">
    <location>
        <begin position="121"/>
        <end position="131"/>
    </location>
</feature>
<protein>
    <submittedName>
        <fullName evidence="2">Uncharacterized protein</fullName>
    </submittedName>
</protein>
<proteinExistence type="predicted"/>
<evidence type="ECO:0000313" key="3">
    <source>
        <dbReference type="Proteomes" id="UP000800041"/>
    </source>
</evidence>
<evidence type="ECO:0000256" key="1">
    <source>
        <dbReference type="SAM" id="MobiDB-lite"/>
    </source>
</evidence>
<dbReference type="EMBL" id="ML977169">
    <property type="protein sequence ID" value="KAF1984186.1"/>
    <property type="molecule type" value="Genomic_DNA"/>
</dbReference>
<keyword evidence="3" id="KW-1185">Reference proteome</keyword>
<evidence type="ECO:0000313" key="2">
    <source>
        <dbReference type="EMBL" id="KAF1984186.1"/>
    </source>
</evidence>
<reference evidence="2" key="1">
    <citation type="journal article" date="2020" name="Stud. Mycol.">
        <title>101 Dothideomycetes genomes: a test case for predicting lifestyles and emergence of pathogens.</title>
        <authorList>
            <person name="Haridas S."/>
            <person name="Albert R."/>
            <person name="Binder M."/>
            <person name="Bloem J."/>
            <person name="Labutti K."/>
            <person name="Salamov A."/>
            <person name="Andreopoulos B."/>
            <person name="Baker S."/>
            <person name="Barry K."/>
            <person name="Bills G."/>
            <person name="Bluhm B."/>
            <person name="Cannon C."/>
            <person name="Castanera R."/>
            <person name="Culley D."/>
            <person name="Daum C."/>
            <person name="Ezra D."/>
            <person name="Gonzalez J."/>
            <person name="Henrissat B."/>
            <person name="Kuo A."/>
            <person name="Liang C."/>
            <person name="Lipzen A."/>
            <person name="Lutzoni F."/>
            <person name="Magnuson J."/>
            <person name="Mondo S."/>
            <person name="Nolan M."/>
            <person name="Ohm R."/>
            <person name="Pangilinan J."/>
            <person name="Park H.-J."/>
            <person name="Ramirez L."/>
            <person name="Alfaro M."/>
            <person name="Sun H."/>
            <person name="Tritt A."/>
            <person name="Yoshinaga Y."/>
            <person name="Zwiers L.-H."/>
            <person name="Turgeon B."/>
            <person name="Goodwin S."/>
            <person name="Spatafora J."/>
            <person name="Crous P."/>
            <person name="Grigoriev I."/>
        </authorList>
    </citation>
    <scope>NUCLEOTIDE SEQUENCE</scope>
    <source>
        <strain evidence="2">CBS 113979</strain>
    </source>
</reference>